<accession>A0AA39KPC0</accession>
<dbReference type="GO" id="GO:0051731">
    <property type="term" value="F:polynucleotide 5'-hydroxyl-kinase activity"/>
    <property type="evidence" value="ECO:0007669"/>
    <property type="project" value="InterPro"/>
</dbReference>
<keyword evidence="4" id="KW-0808">Transferase</keyword>
<dbReference type="InterPro" id="IPR057570">
    <property type="entry name" value="NOL9_C"/>
</dbReference>
<dbReference type="AlphaFoldDB" id="A0AA39KPC0"/>
<comment type="similarity">
    <text evidence="2">Belongs to the Clp1 family. NOL9/GRC3 subfamily.</text>
</comment>
<dbReference type="Gene3D" id="3.40.50.300">
    <property type="entry name" value="P-loop containing nucleotide triphosphate hydrolases"/>
    <property type="match status" value="1"/>
</dbReference>
<dbReference type="InterPro" id="IPR057573">
    <property type="entry name" value="NOL9_N"/>
</dbReference>
<dbReference type="GO" id="GO:0000448">
    <property type="term" value="P:cleavage in ITS2 between 5.8S rRNA and LSU-rRNA of tricistronic rRNA transcript (SSU-rRNA, 5.8S rRNA, LSU-rRNA)"/>
    <property type="evidence" value="ECO:0007669"/>
    <property type="project" value="TreeGrafter"/>
</dbReference>
<comment type="subcellular location">
    <subcellularLocation>
        <location evidence="1">Nucleus</location>
        <location evidence="1">Nucleolus</location>
    </subcellularLocation>
</comment>
<reference evidence="13" key="2">
    <citation type="submission" date="2023-03" db="EMBL/GenBank/DDBJ databases">
        <authorList>
            <person name="Inwood S.N."/>
            <person name="Skelly J.G."/>
            <person name="Guhlin J."/>
            <person name="Harrop T.W.R."/>
            <person name="Goldson S.G."/>
            <person name="Dearden P.K."/>
        </authorList>
    </citation>
    <scope>NUCLEOTIDE SEQUENCE</scope>
    <source>
        <strain evidence="13">Lincoln</strain>
        <tissue evidence="13">Whole body</tissue>
    </source>
</reference>
<keyword evidence="5" id="KW-0547">Nucleotide-binding</keyword>
<feature type="domain" description="NOL9 C-terminal" evidence="12">
    <location>
        <begin position="519"/>
        <end position="619"/>
    </location>
</feature>
<dbReference type="Pfam" id="PF25467">
    <property type="entry name" value="NOL9_C"/>
    <property type="match status" value="1"/>
</dbReference>
<evidence type="ECO:0000313" key="13">
    <source>
        <dbReference type="EMBL" id="KAK0168804.1"/>
    </source>
</evidence>
<keyword evidence="3" id="KW-0698">rRNA processing</keyword>
<dbReference type="EMBL" id="JAQQBR010001831">
    <property type="protein sequence ID" value="KAK0168804.1"/>
    <property type="molecule type" value="Genomic_DNA"/>
</dbReference>
<keyword evidence="6" id="KW-0418">Kinase</keyword>
<evidence type="ECO:0000256" key="1">
    <source>
        <dbReference type="ARBA" id="ARBA00004604"/>
    </source>
</evidence>
<organism evidence="13 14">
    <name type="scientific">Microctonus hyperodae</name>
    <name type="common">Parasitoid wasp</name>
    <dbReference type="NCBI Taxonomy" id="165561"/>
    <lineage>
        <taxon>Eukaryota</taxon>
        <taxon>Metazoa</taxon>
        <taxon>Ecdysozoa</taxon>
        <taxon>Arthropoda</taxon>
        <taxon>Hexapoda</taxon>
        <taxon>Insecta</taxon>
        <taxon>Pterygota</taxon>
        <taxon>Neoptera</taxon>
        <taxon>Endopterygota</taxon>
        <taxon>Hymenoptera</taxon>
        <taxon>Apocrita</taxon>
        <taxon>Ichneumonoidea</taxon>
        <taxon>Braconidae</taxon>
        <taxon>Euphorinae</taxon>
        <taxon>Microctonus</taxon>
    </lineage>
</organism>
<evidence type="ECO:0000259" key="12">
    <source>
        <dbReference type="Pfam" id="PF25467"/>
    </source>
</evidence>
<feature type="domain" description="NOL9 N-terminal" evidence="11">
    <location>
        <begin position="89"/>
        <end position="246"/>
    </location>
</feature>
<evidence type="ECO:0000256" key="3">
    <source>
        <dbReference type="ARBA" id="ARBA00022552"/>
    </source>
</evidence>
<name>A0AA39KPC0_MICHY</name>
<evidence type="ECO:0000259" key="10">
    <source>
        <dbReference type="Pfam" id="PF16575"/>
    </source>
</evidence>
<protein>
    <recommendedName>
        <fullName evidence="9">Polynucleotide 5'-hydroxyl-kinase NOL9</fullName>
    </recommendedName>
</protein>
<evidence type="ECO:0000256" key="2">
    <source>
        <dbReference type="ARBA" id="ARBA00011003"/>
    </source>
</evidence>
<dbReference type="InterPro" id="IPR032319">
    <property type="entry name" value="CLP1_P"/>
</dbReference>
<dbReference type="InterPro" id="IPR027417">
    <property type="entry name" value="P-loop_NTPase"/>
</dbReference>
<keyword evidence="8" id="KW-0539">Nucleus</keyword>
<dbReference type="GO" id="GO:0005524">
    <property type="term" value="F:ATP binding"/>
    <property type="evidence" value="ECO:0007669"/>
    <property type="project" value="UniProtKB-KW"/>
</dbReference>
<keyword evidence="7" id="KW-0067">ATP-binding</keyword>
<sequence length="662" mass="74881">MKIKKSKSKIIKKLDVLRNEVNDKIVITIGPHIIPKTIGSKQTIEKSSKLTKIEVTDEINELMDVDDISHVESTKNCIISEKKDSDPLPHFYSLRNKVICIMKPQCKFAFHGKLKIRVLYGGVTIYGTTLSKSNTIKPIDVYSPSGSNFVNIQVINLENSSDNSLDVWNELKTDNIDRNVTNALQSDINNLQAGWAVIIMQTFENCLTTFLEMNCNYKLFPKIDDVSNYSWSDIKRAEVVLQTYIYCDSLEKQTMNFTGIAETTNKILNKDTTNNNNLRVIMAGGKSVGKSTTTRYFVNRILDKFDNVIVLDLDPGQSEFTPPGCISLNIIKRPLLGPNFTHLQKPYHQIYIGSTDVVRSLSMYINGLKKLIKILNTYLTTKQMPVIVNTIGFVRGVGWDIIISIIKCIQPTDVIQIVSERTKNNFDKLLNPGIINNQNDTWAAWENSSENIETTAVDYELHIVNSQAEIKNALGEMWNIEPHQKREIAMLAYLSEINKHRKYTTLCSDNIQMNINGIVPYQVPFSAVKLSLGHTTTPHALSVMNGNIIALCGIDTDNEQEQSIEENETSYPEILIRLPLTTCYGFGILRGVDMEQKTMYINTPLSISELKYVNCLIGCMPVPSGLLQLNRTDLPYIGGDCNLPTSRDPRRGYFRMKYRNDT</sequence>
<reference evidence="13" key="1">
    <citation type="journal article" date="2023" name="bioRxiv">
        <title>Scaffold-level genome assemblies of two parasitoid biocontrol wasps reveal the parthenogenesis mechanism and an associated novel virus.</title>
        <authorList>
            <person name="Inwood S."/>
            <person name="Skelly J."/>
            <person name="Guhlin J."/>
            <person name="Harrop T."/>
            <person name="Goldson S."/>
            <person name="Dearden P."/>
        </authorList>
    </citation>
    <scope>NUCLEOTIDE SEQUENCE</scope>
    <source>
        <strain evidence="13">Lincoln</strain>
        <tissue evidence="13">Whole body</tissue>
    </source>
</reference>
<gene>
    <name evidence="13" type="ORF">PV327_002571</name>
</gene>
<dbReference type="Proteomes" id="UP001168972">
    <property type="component" value="Unassembled WGS sequence"/>
</dbReference>
<evidence type="ECO:0000256" key="5">
    <source>
        <dbReference type="ARBA" id="ARBA00022741"/>
    </source>
</evidence>
<dbReference type="Pfam" id="PF16575">
    <property type="entry name" value="CLP1_P"/>
    <property type="match status" value="1"/>
</dbReference>
<evidence type="ECO:0000256" key="8">
    <source>
        <dbReference type="ARBA" id="ARBA00023242"/>
    </source>
</evidence>
<evidence type="ECO:0000256" key="9">
    <source>
        <dbReference type="ARBA" id="ARBA00071212"/>
    </source>
</evidence>
<evidence type="ECO:0000256" key="4">
    <source>
        <dbReference type="ARBA" id="ARBA00022679"/>
    </source>
</evidence>
<feature type="domain" description="Clp1 P-loop" evidence="10">
    <location>
        <begin position="284"/>
        <end position="431"/>
    </location>
</feature>
<dbReference type="InterPro" id="IPR045116">
    <property type="entry name" value="Clp1/Grc3"/>
</dbReference>
<dbReference type="Pfam" id="PF24419">
    <property type="entry name" value="Cupin_NOL9"/>
    <property type="match status" value="1"/>
</dbReference>
<evidence type="ECO:0000256" key="6">
    <source>
        <dbReference type="ARBA" id="ARBA00022777"/>
    </source>
</evidence>
<proteinExistence type="inferred from homology"/>
<dbReference type="GO" id="GO:0005730">
    <property type="term" value="C:nucleolus"/>
    <property type="evidence" value="ECO:0007669"/>
    <property type="project" value="UniProtKB-SubCell"/>
</dbReference>
<comment type="caution">
    <text evidence="13">The sequence shown here is derived from an EMBL/GenBank/DDBJ whole genome shotgun (WGS) entry which is preliminary data.</text>
</comment>
<dbReference type="PANTHER" id="PTHR12755:SF3">
    <property type="entry name" value="POLYNUCLEOTIDE 5'-HYDROXYL-KINASE NOL9"/>
    <property type="match status" value="1"/>
</dbReference>
<evidence type="ECO:0000313" key="14">
    <source>
        <dbReference type="Proteomes" id="UP001168972"/>
    </source>
</evidence>
<dbReference type="PANTHER" id="PTHR12755">
    <property type="entry name" value="CLEAVAGE/POLYADENYLATION FACTOR IA SUBUNIT CLP1P"/>
    <property type="match status" value="1"/>
</dbReference>
<evidence type="ECO:0000256" key="7">
    <source>
        <dbReference type="ARBA" id="ARBA00022840"/>
    </source>
</evidence>
<keyword evidence="14" id="KW-1185">Reference proteome</keyword>
<evidence type="ECO:0000259" key="11">
    <source>
        <dbReference type="Pfam" id="PF24419"/>
    </source>
</evidence>